<dbReference type="EMBL" id="AAGW02027740">
    <property type="status" value="NOT_ANNOTATED_CDS"/>
    <property type="molecule type" value="Genomic_DNA"/>
</dbReference>
<reference evidence="4 5" key="1">
    <citation type="journal article" date="2011" name="Nature">
        <title>A high-resolution map of human evolutionary constraint using 29 mammals.</title>
        <authorList>
            <person name="Lindblad-Toh K."/>
            <person name="Garber M."/>
            <person name="Zuk O."/>
            <person name="Lin M.F."/>
            <person name="Parker B.J."/>
            <person name="Washietl S."/>
            <person name="Kheradpour P."/>
            <person name="Ernst J."/>
            <person name="Jordan G."/>
            <person name="Mauceli E."/>
            <person name="Ward L.D."/>
            <person name="Lowe C.B."/>
            <person name="Holloway A.K."/>
            <person name="Clamp M."/>
            <person name="Gnerre S."/>
            <person name="Alfoldi J."/>
            <person name="Beal K."/>
            <person name="Chang J."/>
            <person name="Clawson H."/>
            <person name="Cuff J."/>
            <person name="Di Palma F."/>
            <person name="Fitzgerald S."/>
            <person name="Flicek P."/>
            <person name="Guttman M."/>
            <person name="Hubisz M.J."/>
            <person name="Jaffe D.B."/>
            <person name="Jungreis I."/>
            <person name="Kent W.J."/>
            <person name="Kostka D."/>
            <person name="Lara M."/>
            <person name="Martins A.L."/>
            <person name="Massingham T."/>
            <person name="Moltke I."/>
            <person name="Raney B.J."/>
            <person name="Rasmussen M.D."/>
            <person name="Robinson J."/>
            <person name="Stark A."/>
            <person name="Vilella A.J."/>
            <person name="Wen J."/>
            <person name="Xie X."/>
            <person name="Zody M.C."/>
            <person name="Baldwin J."/>
            <person name="Bloom T."/>
            <person name="Chin C.W."/>
            <person name="Heiman D."/>
            <person name="Nicol R."/>
            <person name="Nusbaum C."/>
            <person name="Young S."/>
            <person name="Wilkinson J."/>
            <person name="Worley K.C."/>
            <person name="Kovar C.L."/>
            <person name="Muzny D.M."/>
            <person name="Gibbs R.A."/>
            <person name="Cree A."/>
            <person name="Dihn H.H."/>
            <person name="Fowler G."/>
            <person name="Jhangiani S."/>
            <person name="Joshi V."/>
            <person name="Lee S."/>
            <person name="Lewis L.R."/>
            <person name="Nazareth L.V."/>
            <person name="Okwuonu G."/>
            <person name="Santibanez J."/>
            <person name="Warren W.C."/>
            <person name="Mardis E.R."/>
            <person name="Weinstock G.M."/>
            <person name="Wilson R.K."/>
            <person name="Delehaunty K."/>
            <person name="Dooling D."/>
            <person name="Fronik C."/>
            <person name="Fulton L."/>
            <person name="Fulton B."/>
            <person name="Graves T."/>
            <person name="Minx P."/>
            <person name="Sodergren E."/>
            <person name="Birney E."/>
            <person name="Margulies E.H."/>
            <person name="Herrero J."/>
            <person name="Green E.D."/>
            <person name="Haussler D."/>
            <person name="Siepel A."/>
            <person name="Goldman N."/>
            <person name="Pollard K.S."/>
            <person name="Pedersen J.S."/>
            <person name="Lander E.S."/>
            <person name="Kellis M."/>
        </authorList>
    </citation>
    <scope>NUCLEOTIDE SEQUENCE [LARGE SCALE GENOMIC DNA]</scope>
    <source>
        <strain evidence="4 5">Thorbecke inbred</strain>
    </source>
</reference>
<feature type="transmembrane region" description="Helical" evidence="2">
    <location>
        <begin position="75"/>
        <end position="95"/>
    </location>
</feature>
<dbReference type="InParanoid" id="G1TMF9"/>
<evidence type="ECO:0000313" key="5">
    <source>
        <dbReference type="Proteomes" id="UP000001811"/>
    </source>
</evidence>
<dbReference type="AlphaFoldDB" id="G1TMF9"/>
<evidence type="ECO:0000256" key="2">
    <source>
        <dbReference type="SAM" id="Phobius"/>
    </source>
</evidence>
<dbReference type="HOGENOM" id="CLU_1921980_0_0_1"/>
<feature type="signal peptide" evidence="3">
    <location>
        <begin position="1"/>
        <end position="19"/>
    </location>
</feature>
<feature type="region of interest" description="Disordered" evidence="1">
    <location>
        <begin position="33"/>
        <end position="60"/>
    </location>
</feature>
<evidence type="ECO:0000313" key="4">
    <source>
        <dbReference type="Ensembl" id="ENSOCUP00000018168.2"/>
    </source>
</evidence>
<name>G1TMF9_RABIT</name>
<dbReference type="Proteomes" id="UP000001811">
    <property type="component" value="Chromosome 3"/>
</dbReference>
<dbReference type="PANTHER" id="PTHR37873:SF1">
    <property type="entry name" value="SMALL INTEGRAL MEMBRANE PROTEIN 33"/>
    <property type="match status" value="1"/>
</dbReference>
<reference evidence="4" key="3">
    <citation type="submission" date="2025-09" db="UniProtKB">
        <authorList>
            <consortium name="Ensembl"/>
        </authorList>
    </citation>
    <scope>IDENTIFICATION</scope>
    <source>
        <strain evidence="4">Thorbecke</strain>
    </source>
</reference>
<dbReference type="Ensembl" id="ENSOCUT00000027208.2">
    <property type="protein sequence ID" value="ENSOCUP00000018168.2"/>
    <property type="gene ID" value="ENSOCUG00000026039.2"/>
</dbReference>
<dbReference type="eggNOG" id="ENOG502TBEI">
    <property type="taxonomic scope" value="Eukaryota"/>
</dbReference>
<keyword evidence="2" id="KW-1133">Transmembrane helix</keyword>
<proteinExistence type="predicted"/>
<reference evidence="4" key="2">
    <citation type="submission" date="2025-08" db="UniProtKB">
        <authorList>
            <consortium name="Ensembl"/>
        </authorList>
    </citation>
    <scope>IDENTIFICATION</scope>
    <source>
        <strain evidence="4">Thorbecke</strain>
    </source>
</reference>
<dbReference type="PANTHER" id="PTHR37873">
    <property type="entry name" value="SMALL INTEGRAL MEMBRANE PROTEIN 33"/>
    <property type="match status" value="1"/>
</dbReference>
<feature type="chain" id="PRO_5023890456" evidence="3">
    <location>
        <begin position="20"/>
        <end position="162"/>
    </location>
</feature>
<protein>
    <submittedName>
        <fullName evidence="4">Small integral membrane protein 33</fullName>
    </submittedName>
</protein>
<evidence type="ECO:0000256" key="1">
    <source>
        <dbReference type="SAM" id="MobiDB-lite"/>
    </source>
</evidence>
<accession>G1TMF9</accession>
<keyword evidence="3" id="KW-0732">Signal</keyword>
<feature type="compositionally biased region" description="Polar residues" evidence="1">
    <location>
        <begin position="34"/>
        <end position="53"/>
    </location>
</feature>
<dbReference type="InterPro" id="IPR038803">
    <property type="entry name" value="SMIM33"/>
</dbReference>
<keyword evidence="2" id="KW-0472">Membrane</keyword>
<gene>
    <name evidence="4" type="primary">SMIM33</name>
</gene>
<keyword evidence="2" id="KW-0812">Transmembrane</keyword>
<evidence type="ECO:0000256" key="3">
    <source>
        <dbReference type="SAM" id="SignalP"/>
    </source>
</evidence>
<organism evidence="4 5">
    <name type="scientific">Oryctolagus cuniculus</name>
    <name type="common">Rabbit</name>
    <dbReference type="NCBI Taxonomy" id="9986"/>
    <lineage>
        <taxon>Eukaryota</taxon>
        <taxon>Metazoa</taxon>
        <taxon>Chordata</taxon>
        <taxon>Craniata</taxon>
        <taxon>Vertebrata</taxon>
        <taxon>Euteleostomi</taxon>
        <taxon>Mammalia</taxon>
        <taxon>Eutheria</taxon>
        <taxon>Euarchontoglires</taxon>
        <taxon>Glires</taxon>
        <taxon>Lagomorpha</taxon>
        <taxon>Leporidae</taxon>
        <taxon>Oryctolagus</taxon>
    </lineage>
</organism>
<dbReference type="PaxDb" id="9986-ENSOCUP00000018168"/>
<dbReference type="Bgee" id="ENSOCUG00000026039">
    <property type="expression patterns" value="Expressed in testis and 15 other cell types or tissues"/>
</dbReference>
<sequence length="162" mass="17350">MYQFPLCIHLSLLLSFSVCKHLCHPLSLPLPSQDGHNPQPSPAVNGSSGQGPQRQLPEVLGGAWEPPPGGGLPQITIIVAVFVLLAICIVVAVHVGPRLHQGHATFPTEPPVPKPEDGIYLIHWRLLGSQDSHQEAQKRAAVPSSCPAPNGPRPSIEEVTYL</sequence>
<keyword evidence="5" id="KW-1185">Reference proteome</keyword>
<feature type="region of interest" description="Disordered" evidence="1">
    <location>
        <begin position="132"/>
        <end position="162"/>
    </location>
</feature>
<dbReference type="GeneTree" id="ENSGT00390000006836"/>